<evidence type="ECO:0008006" key="3">
    <source>
        <dbReference type="Google" id="ProtNLM"/>
    </source>
</evidence>
<evidence type="ECO:0000313" key="2">
    <source>
        <dbReference type="Proteomes" id="UP000468735"/>
    </source>
</evidence>
<reference evidence="1 2" key="1">
    <citation type="submission" date="2019-09" db="EMBL/GenBank/DDBJ databases">
        <title>Actinomadura physcomitrii sp. nov., a novel actinomycete isolated from moss [Physcomitrium sphaericum (Ludw) Fuernr].</title>
        <authorList>
            <person name="Zhuang X."/>
            <person name="Liu C."/>
        </authorList>
    </citation>
    <scope>NUCLEOTIDE SEQUENCE [LARGE SCALE GENOMIC DNA]</scope>
    <source>
        <strain evidence="1 2">HMC1</strain>
    </source>
</reference>
<accession>A0A6H9YUA4</accession>
<dbReference type="AlphaFoldDB" id="A0A6H9YUA4"/>
<sequence length="94" mass="10575">MDRSGWYGVRCFFAVTAGSYEESITVWRADSFDEAIAKAEAGQDGTYLEMAQAFFIGDELGEGTEVFSLIRDSELEADDYLTRFFDTGRERQAS</sequence>
<evidence type="ECO:0000313" key="1">
    <source>
        <dbReference type="EMBL" id="KAB2352187.1"/>
    </source>
</evidence>
<gene>
    <name evidence="1" type="ORF">F8566_00245</name>
</gene>
<organism evidence="1 2">
    <name type="scientific">Actinomadura rudentiformis</name>
    <dbReference type="NCBI Taxonomy" id="359158"/>
    <lineage>
        <taxon>Bacteria</taxon>
        <taxon>Bacillati</taxon>
        <taxon>Actinomycetota</taxon>
        <taxon>Actinomycetes</taxon>
        <taxon>Streptosporangiales</taxon>
        <taxon>Thermomonosporaceae</taxon>
        <taxon>Actinomadura</taxon>
    </lineage>
</organism>
<protein>
    <recommendedName>
        <fullName evidence="3">DUF4288 domain-containing protein</fullName>
    </recommendedName>
</protein>
<dbReference type="EMBL" id="WBMT01000001">
    <property type="protein sequence ID" value="KAB2352187.1"/>
    <property type="molecule type" value="Genomic_DNA"/>
</dbReference>
<proteinExistence type="predicted"/>
<dbReference type="RefSeq" id="WP_151556762.1">
    <property type="nucleotide sequence ID" value="NZ_WBMT01000001.1"/>
</dbReference>
<keyword evidence="2" id="KW-1185">Reference proteome</keyword>
<comment type="caution">
    <text evidence="1">The sequence shown here is derived from an EMBL/GenBank/DDBJ whole genome shotgun (WGS) entry which is preliminary data.</text>
</comment>
<name>A0A6H9YUA4_9ACTN</name>
<dbReference type="Proteomes" id="UP000468735">
    <property type="component" value="Unassembled WGS sequence"/>
</dbReference>
<dbReference type="OrthoDB" id="3296292at2"/>